<sequence>MTLGSCGNCKEVITRKHKSVVCSKCGDLFHSADSRKCIPSFTRENGLPNWICVSCTSKPQSLPSTEAEPSSNSLQNEDFLLSDLQVPDDYFVSDEEQTEEVQPYITKLRKGLKICHININGVKSKFSEIYNLLTNESNIIYCGITESKLDVNRDKTNDFIIPNFNLFRFDRIGKEGGGSMIYIHHSCQCEQIDLPLSPPNQVECSILRLKKLGLSETYIALCYVPPYDVNDTFFNFFQSVCDFLSKTGAQMVLLGDYNINLLEQTRESNKLFNIIKEFNLSQKINCPTRVATTKHSQGYKTTISLLDHIYVNNEIKFQQGTLDCGSDHLFTYIFMKKLKVSLPSQIISTRAISKINQDEFAKDLDSVNWNSLLSNTDMNINFTIYEKQVMAFLDKHAPVKTRLVKGSDQPWLTSDIHNLICKRIKLRSLPNYKTNLDIQKQYNKLRNQINIKARILKKQYISNKFKKLTDSSSIWDLFDEITHFRSKPNMPITKLIDSSGNVIDTNEGISQSVANEYIIQESVSYVSELEMTINNYESDFNEFNSDYTIPEVTKLEVRKAIFDVKKVKPDSVSVPKKVYKTFFESLITPLVILFTLILNSSTIPESMKKTDCFPLYKGKGRHSQASSYRAIFSLNCTTKVFERFLYDRLFSSCWELFNPYQHGFFKGRSCDTAVSLLTQDMYKALDKTSGKGIAVFVDFRKAFDSVNRNKLLMKLMKEFNVPPYLIRILCNYFESRVFRIVNGTFLSVYFALNNGCLPGSSLGPLLFSLYINDIGNCLIVPFLLFADDLVLYISCKSYTEGFAKMQEAINMLEIWCNENDLIINSDKTKCMLFYKNNDKSSKEACISNKETIKVYGKNIEVVSSFKYLGVIIESSLTFKLHYNHVQNKMNAGLSRMYSIRRLFSENVLKMFLSAFVISTIDYGLLIWCNQSETDICKLQTKISRFIYTFYYNRRKNDPKTDISDLYKKLDLLTILERKSLSALKFVYKFRRNDLFKDWYKYSYHGTKSNPTYSVCSYQKALYKNSVKWVTIHEWNKLIQKNLLIFDENLSLESFVDTVKSYLLEFRSSIYLYY</sequence>
<dbReference type="CDD" id="cd00065">
    <property type="entry name" value="FYVE_like_SF"/>
    <property type="match status" value="1"/>
</dbReference>
<reference evidence="2 3" key="1">
    <citation type="submission" date="2024-08" db="EMBL/GenBank/DDBJ databases">
        <authorList>
            <person name="Cucini C."/>
            <person name="Frati F."/>
        </authorList>
    </citation>
    <scope>NUCLEOTIDE SEQUENCE [LARGE SCALE GENOMIC DNA]</scope>
</reference>
<gene>
    <name evidence="2" type="ORF">ODALV1_LOCUS26972</name>
</gene>
<evidence type="ECO:0000313" key="3">
    <source>
        <dbReference type="Proteomes" id="UP001642540"/>
    </source>
</evidence>
<feature type="domain" description="Reverse transcriptase" evidence="1">
    <location>
        <begin position="596"/>
        <end position="872"/>
    </location>
</feature>
<evidence type="ECO:0000259" key="1">
    <source>
        <dbReference type="PROSITE" id="PS50878"/>
    </source>
</evidence>
<dbReference type="PANTHER" id="PTHR19446">
    <property type="entry name" value="REVERSE TRANSCRIPTASES"/>
    <property type="match status" value="1"/>
</dbReference>
<dbReference type="Proteomes" id="UP001642540">
    <property type="component" value="Unassembled WGS sequence"/>
</dbReference>
<dbReference type="InterPro" id="IPR000477">
    <property type="entry name" value="RT_dom"/>
</dbReference>
<dbReference type="EMBL" id="CAXLJM020000118">
    <property type="protein sequence ID" value="CAL8137558.1"/>
    <property type="molecule type" value="Genomic_DNA"/>
</dbReference>
<dbReference type="SUPFAM" id="SSF56219">
    <property type="entry name" value="DNase I-like"/>
    <property type="match status" value="1"/>
</dbReference>
<dbReference type="Gene3D" id="3.60.10.10">
    <property type="entry name" value="Endonuclease/exonuclease/phosphatase"/>
    <property type="match status" value="1"/>
</dbReference>
<dbReference type="Pfam" id="PF00078">
    <property type="entry name" value="RVT_1"/>
    <property type="match status" value="1"/>
</dbReference>
<protein>
    <recommendedName>
        <fullName evidence="1">Reverse transcriptase domain-containing protein</fullName>
    </recommendedName>
</protein>
<keyword evidence="3" id="KW-1185">Reference proteome</keyword>
<proteinExistence type="predicted"/>
<dbReference type="SUPFAM" id="SSF56672">
    <property type="entry name" value="DNA/RNA polymerases"/>
    <property type="match status" value="1"/>
</dbReference>
<organism evidence="2 3">
    <name type="scientific">Orchesella dallaii</name>
    <dbReference type="NCBI Taxonomy" id="48710"/>
    <lineage>
        <taxon>Eukaryota</taxon>
        <taxon>Metazoa</taxon>
        <taxon>Ecdysozoa</taxon>
        <taxon>Arthropoda</taxon>
        <taxon>Hexapoda</taxon>
        <taxon>Collembola</taxon>
        <taxon>Entomobryomorpha</taxon>
        <taxon>Entomobryoidea</taxon>
        <taxon>Orchesellidae</taxon>
        <taxon>Orchesellinae</taxon>
        <taxon>Orchesella</taxon>
    </lineage>
</organism>
<dbReference type="PROSITE" id="PS50878">
    <property type="entry name" value="RT_POL"/>
    <property type="match status" value="1"/>
</dbReference>
<name>A0ABP1RX49_9HEXA</name>
<comment type="caution">
    <text evidence="2">The sequence shown here is derived from an EMBL/GenBank/DDBJ whole genome shotgun (WGS) entry which is preliminary data.</text>
</comment>
<dbReference type="InterPro" id="IPR036691">
    <property type="entry name" value="Endo/exonu/phosph_ase_sf"/>
</dbReference>
<dbReference type="InterPro" id="IPR043502">
    <property type="entry name" value="DNA/RNA_pol_sf"/>
</dbReference>
<dbReference type="CDD" id="cd01650">
    <property type="entry name" value="RT_nLTR_like"/>
    <property type="match status" value="1"/>
</dbReference>
<accession>A0ABP1RX49</accession>
<evidence type="ECO:0000313" key="2">
    <source>
        <dbReference type="EMBL" id="CAL8137558.1"/>
    </source>
</evidence>